<feature type="transmembrane region" description="Helical" evidence="8">
    <location>
        <begin position="1006"/>
        <end position="1026"/>
    </location>
</feature>
<keyword evidence="3 8" id="KW-0812">Transmembrane</keyword>
<keyword evidence="6" id="KW-0675">Receptor</keyword>
<feature type="transmembrane region" description="Helical" evidence="8">
    <location>
        <begin position="286"/>
        <end position="304"/>
    </location>
</feature>
<keyword evidence="4 8" id="KW-1133">Transmembrane helix</keyword>
<dbReference type="VEuPathDB" id="VectorBase:AEPI006706"/>
<dbReference type="InterPro" id="IPR052192">
    <property type="entry name" value="Insect_Ionotropic_Sensory_Rcpt"/>
</dbReference>
<keyword evidence="7" id="KW-0325">Glycoprotein</keyword>
<dbReference type="SUPFAM" id="SSF53850">
    <property type="entry name" value="Periplasmic binding protein-like II"/>
    <property type="match status" value="1"/>
</dbReference>
<name>A0A182PIE4_9DIPT</name>
<evidence type="ECO:0000313" key="10">
    <source>
        <dbReference type="Proteomes" id="UP000075885"/>
    </source>
</evidence>
<dbReference type="PANTHER" id="PTHR42643:SF41">
    <property type="entry name" value="IONOTROPIC RECEPTOR 20A-RELATED"/>
    <property type="match status" value="1"/>
</dbReference>
<reference evidence="9" key="2">
    <citation type="submission" date="2020-05" db="UniProtKB">
        <authorList>
            <consortium name="EnsemblMetazoa"/>
        </authorList>
    </citation>
    <scope>IDENTIFICATION</scope>
    <source>
        <strain evidence="9">Epiroticus2</strain>
    </source>
</reference>
<dbReference type="PANTHER" id="PTHR42643">
    <property type="entry name" value="IONOTROPIC RECEPTOR 20A-RELATED"/>
    <property type="match status" value="1"/>
</dbReference>
<comment type="subcellular location">
    <subcellularLocation>
        <location evidence="1">Cell membrane</location>
        <topology evidence="1">Multi-pass membrane protein</topology>
    </subcellularLocation>
</comment>
<keyword evidence="5 8" id="KW-0472">Membrane</keyword>
<reference evidence="10" key="1">
    <citation type="submission" date="2013-03" db="EMBL/GenBank/DDBJ databases">
        <title>The Genome Sequence of Anopheles epiroticus epiroticus2.</title>
        <authorList>
            <consortium name="The Broad Institute Genomics Platform"/>
            <person name="Neafsey D.E."/>
            <person name="Howell P."/>
            <person name="Walker B."/>
            <person name="Young S.K."/>
            <person name="Zeng Q."/>
            <person name="Gargeya S."/>
            <person name="Fitzgerald M."/>
            <person name="Haas B."/>
            <person name="Abouelleil A."/>
            <person name="Allen A.W."/>
            <person name="Alvarado L."/>
            <person name="Arachchi H.M."/>
            <person name="Berlin A.M."/>
            <person name="Chapman S.B."/>
            <person name="Gainer-Dewar J."/>
            <person name="Goldberg J."/>
            <person name="Griggs A."/>
            <person name="Gujja S."/>
            <person name="Hansen M."/>
            <person name="Howarth C."/>
            <person name="Imamovic A."/>
            <person name="Ireland A."/>
            <person name="Larimer J."/>
            <person name="McCowan C."/>
            <person name="Murphy C."/>
            <person name="Pearson M."/>
            <person name="Poon T.W."/>
            <person name="Priest M."/>
            <person name="Roberts A."/>
            <person name="Saif S."/>
            <person name="Shea T."/>
            <person name="Sisk P."/>
            <person name="Sykes S."/>
            <person name="Wortman J."/>
            <person name="Nusbaum C."/>
            <person name="Birren B."/>
        </authorList>
    </citation>
    <scope>NUCLEOTIDE SEQUENCE [LARGE SCALE GENOMIC DNA]</scope>
    <source>
        <strain evidence="10">Epiroticus2</strain>
    </source>
</reference>
<organism evidence="9 10">
    <name type="scientific">Anopheles epiroticus</name>
    <dbReference type="NCBI Taxonomy" id="199890"/>
    <lineage>
        <taxon>Eukaryota</taxon>
        <taxon>Metazoa</taxon>
        <taxon>Ecdysozoa</taxon>
        <taxon>Arthropoda</taxon>
        <taxon>Hexapoda</taxon>
        <taxon>Insecta</taxon>
        <taxon>Pterygota</taxon>
        <taxon>Neoptera</taxon>
        <taxon>Endopterygota</taxon>
        <taxon>Diptera</taxon>
        <taxon>Nematocera</taxon>
        <taxon>Culicoidea</taxon>
        <taxon>Culicidae</taxon>
        <taxon>Anophelinae</taxon>
        <taxon>Anopheles</taxon>
    </lineage>
</organism>
<proteinExistence type="predicted"/>
<feature type="transmembrane region" description="Helical" evidence="8">
    <location>
        <begin position="239"/>
        <end position="261"/>
    </location>
</feature>
<protein>
    <submittedName>
        <fullName evidence="9">Uncharacterized protein</fullName>
    </submittedName>
</protein>
<dbReference type="AlphaFoldDB" id="A0A182PIE4"/>
<dbReference type="Proteomes" id="UP000075885">
    <property type="component" value="Unassembled WGS sequence"/>
</dbReference>
<evidence type="ECO:0000313" key="9">
    <source>
        <dbReference type="EnsemblMetazoa" id="AEPI006706-PA"/>
    </source>
</evidence>
<evidence type="ECO:0000256" key="8">
    <source>
        <dbReference type="SAM" id="Phobius"/>
    </source>
</evidence>
<evidence type="ECO:0000256" key="1">
    <source>
        <dbReference type="ARBA" id="ARBA00004651"/>
    </source>
</evidence>
<evidence type="ECO:0000256" key="7">
    <source>
        <dbReference type="ARBA" id="ARBA00023180"/>
    </source>
</evidence>
<evidence type="ECO:0000256" key="5">
    <source>
        <dbReference type="ARBA" id="ARBA00023136"/>
    </source>
</evidence>
<dbReference type="GO" id="GO:0005886">
    <property type="term" value="C:plasma membrane"/>
    <property type="evidence" value="ECO:0007669"/>
    <property type="project" value="UniProtKB-SubCell"/>
</dbReference>
<evidence type="ECO:0000256" key="6">
    <source>
        <dbReference type="ARBA" id="ARBA00023170"/>
    </source>
</evidence>
<evidence type="ECO:0000256" key="3">
    <source>
        <dbReference type="ARBA" id="ARBA00022692"/>
    </source>
</evidence>
<keyword evidence="10" id="KW-1185">Reference proteome</keyword>
<accession>A0A182PIE4</accession>
<keyword evidence="2" id="KW-1003">Cell membrane</keyword>
<dbReference type="EnsemblMetazoa" id="AEPI006706-RA">
    <property type="protein sequence ID" value="AEPI006706-PA"/>
    <property type="gene ID" value="AEPI006706"/>
</dbReference>
<evidence type="ECO:0000256" key="2">
    <source>
        <dbReference type="ARBA" id="ARBA00022475"/>
    </source>
</evidence>
<evidence type="ECO:0000256" key="4">
    <source>
        <dbReference type="ARBA" id="ARBA00022989"/>
    </source>
</evidence>
<sequence length="1053" mass="122042">MMLMDQTSDQAFLIINTGNPTTLPLPPMRKYIPFFVIEFPPHKVNEDLVNLLYLYTLLSRLEVKRMEKKFIVLIVCDYMPTHALAPLARIFTKLEVLDVLYVIVRSTAITLIQYNNDVSDCVQLSTNDTLGRLFPNRLLDLRGRPYTVLWGDNKPLSFMRNNQLVGVDIDFINIIAQHQNTHVEYIHAASSNISHIDFAIHRVIGDGLLLCMSPLYFPNQYRWCIGVPRSYHIEVNGQLFRPFALDLWTMLILLTGAYLGYKKLVQPRVHRHYPEAFRIINPPIKLLILFLHFMVLETYIAMLIKQLEFSHLPSFPKTVQEFSESSIPLLVLLQDLYDFLQHNAGLADQLVNWNSSESYDPEQFGLLQWCDLFEYSIEQTTELLGKRLNKHKFYLITEPVLTTAMASFFQTDMLVHTFQRYIDRLNEAGIWQYLVSKWTSRSQYQQFFTQIEDPLKLKKQYLDLNHLIPVYIVWSQLLLVSLVIFVGEHIVHKTTTRQSFLVRLINELSESSSGSATTALINIDQTYLYHLPAQLMTETSSQAFLIINTVNSSTLKTSATRDNIPLLVIEFPASRVNANEQNSIFLQFLFRQLHVSGSEKKLVVLIVSDTLRIDTLASLAGIFTIHNALDVLYVVIGSTTVSLFRFNNYVNNCVQVSINDSLSFLFPNRFLDLRGRPYTVAWYEAKPMAFARNNQVVGVDIDFINIIAKHQNTHVDYLVTLPKDSKRTIDFATYRLIDTGQWSQQASPLYFPNPYRWCLAIPRSYRTDVSGQLFRPFQLDLWIFLTVVASAYFGYKKLVYQHLSCGYPGIIKIIDPPIKLLILFLHFMVLETYLTMLTKQLEFSHVPSFPKTLQEFNESSLPLLVPVPDLFDFLKNNPHHSDQLVNWNRSVRYDPQRLGILQKCDLFELSIEESTALLGKRLDKHNFYLITQPVLATSMVSIFKKDSPLVHTFQRYIDRLNEAGIWQYLVSKWTYSPRSPSYSTQLEDPLELKTQFLDLNHLIPVYIVWSQLLLASFIVFLGEHIVHTIANRQQRTGKYEINHDSIPIQNFCK</sequence>